<evidence type="ECO:0008006" key="4">
    <source>
        <dbReference type="Google" id="ProtNLM"/>
    </source>
</evidence>
<dbReference type="AlphaFoldDB" id="A0A0K2AWG7"/>
<evidence type="ECO:0000256" key="1">
    <source>
        <dbReference type="SAM" id="Phobius"/>
    </source>
</evidence>
<reference evidence="3" key="1">
    <citation type="journal article" date="2015" name="J. Biotechnol.">
        <title>Complete genome sequence of Streptomyces ambofaciens ATCC 23877, the spiramycin producer.</title>
        <authorList>
            <person name="Thibessard A."/>
            <person name="Haas D."/>
            <person name="Gerbaud C."/>
            <person name="Aigle B."/>
            <person name="Lautru S."/>
            <person name="Pernodet J.L."/>
            <person name="Leblond P."/>
        </authorList>
    </citation>
    <scope>NUCLEOTIDE SEQUENCE [LARGE SCALE GENOMIC DNA]</scope>
    <source>
        <strain evidence="3">ATCC 23877 / 3486 / DSM 40053 / JCM 4204 / NBRC 12836 / NRRL B-2516</strain>
    </source>
</reference>
<dbReference type="RefSeq" id="WP_053135154.1">
    <property type="nucleotide sequence ID" value="NZ_CP012382.1"/>
</dbReference>
<sequence length="75" mass="8513">MSRAALGLIAGMALGFAAYFGDFRAFLLVLGLGVAGLVVGRLTEGDLRSSDFVRRRDRQERIRDDRRRTRGDWRR</sequence>
<organism evidence="2 3">
    <name type="scientific">Streptomyces ambofaciens (strain ATCC 23877 / 3486 / DSM 40053 / JCM 4204 / NBRC 12836 / NRRL B-2516)</name>
    <dbReference type="NCBI Taxonomy" id="278992"/>
    <lineage>
        <taxon>Bacteria</taxon>
        <taxon>Bacillati</taxon>
        <taxon>Actinomycetota</taxon>
        <taxon>Actinomycetes</taxon>
        <taxon>Kitasatosporales</taxon>
        <taxon>Streptomycetaceae</taxon>
        <taxon>Streptomyces</taxon>
    </lineage>
</organism>
<protein>
    <recommendedName>
        <fullName evidence="4">Integral membrane protein</fullName>
    </recommendedName>
</protein>
<keyword evidence="1" id="KW-0472">Membrane</keyword>
<feature type="transmembrane region" description="Helical" evidence="1">
    <location>
        <begin position="27"/>
        <end position="44"/>
    </location>
</feature>
<name>A0A0K2AWG7_STRA7</name>
<proteinExistence type="predicted"/>
<dbReference type="Proteomes" id="UP000061018">
    <property type="component" value="Chromosome"/>
</dbReference>
<dbReference type="KEGG" id="samb:SAM23877_4283"/>
<keyword evidence="1" id="KW-0812">Transmembrane</keyword>
<gene>
    <name evidence="2" type="ORF">SAM23877_4283</name>
</gene>
<evidence type="ECO:0000313" key="2">
    <source>
        <dbReference type="EMBL" id="AKZ57328.1"/>
    </source>
</evidence>
<dbReference type="EMBL" id="CP012382">
    <property type="protein sequence ID" value="AKZ57328.1"/>
    <property type="molecule type" value="Genomic_DNA"/>
</dbReference>
<accession>A0A0K2AWG7</accession>
<keyword evidence="1" id="KW-1133">Transmembrane helix</keyword>
<evidence type="ECO:0000313" key="3">
    <source>
        <dbReference type="Proteomes" id="UP000061018"/>
    </source>
</evidence>